<evidence type="ECO:0000313" key="7">
    <source>
        <dbReference type="Proteomes" id="UP000749559"/>
    </source>
</evidence>
<dbReference type="GO" id="GO:0005737">
    <property type="term" value="C:cytoplasm"/>
    <property type="evidence" value="ECO:0007669"/>
    <property type="project" value="TreeGrafter"/>
</dbReference>
<sequence length="132" mass="15006">MAAVKKDSEVHITYEDQQQINKFARFNAKLQDVKDELNAKKKELVNLEDAGDELMMLDDDSALIPYQIGEVFVESSLDDTNQMLEDAKAKTNQAISDLDKKGDSYRKVLSDLKVQLYAKFGNNINLEQDEES</sequence>
<organism evidence="6 7">
    <name type="scientific">Owenia fusiformis</name>
    <name type="common">Polychaete worm</name>
    <dbReference type="NCBI Taxonomy" id="6347"/>
    <lineage>
        <taxon>Eukaryota</taxon>
        <taxon>Metazoa</taxon>
        <taxon>Spiralia</taxon>
        <taxon>Lophotrochozoa</taxon>
        <taxon>Annelida</taxon>
        <taxon>Polychaeta</taxon>
        <taxon>Sedentaria</taxon>
        <taxon>Canalipalpata</taxon>
        <taxon>Sabellida</taxon>
        <taxon>Oweniida</taxon>
        <taxon>Oweniidae</taxon>
        <taxon>Owenia</taxon>
    </lineage>
</organism>
<keyword evidence="7" id="KW-1185">Reference proteome</keyword>
<evidence type="ECO:0000256" key="2">
    <source>
        <dbReference type="ARBA" id="ARBA00023186"/>
    </source>
</evidence>
<dbReference type="AlphaFoldDB" id="A0A8S4NXK9"/>
<dbReference type="Gene3D" id="1.10.287.370">
    <property type="match status" value="1"/>
</dbReference>
<evidence type="ECO:0000256" key="3">
    <source>
        <dbReference type="ARBA" id="ARBA00024667"/>
    </source>
</evidence>
<evidence type="ECO:0000256" key="4">
    <source>
        <dbReference type="PIRNR" id="PIRNR016477"/>
    </source>
</evidence>
<dbReference type="FunFam" id="1.10.287.370:FF:000005">
    <property type="entry name" value="Prefoldin subunit 4"/>
    <property type="match status" value="1"/>
</dbReference>
<dbReference type="CDD" id="cd23165">
    <property type="entry name" value="Prefoldin_4"/>
    <property type="match status" value="1"/>
</dbReference>
<dbReference type="Pfam" id="PF01920">
    <property type="entry name" value="Prefoldin_2"/>
    <property type="match status" value="1"/>
</dbReference>
<keyword evidence="2 4" id="KW-0143">Chaperone</keyword>
<dbReference type="InterPro" id="IPR002777">
    <property type="entry name" value="PFD_beta-like"/>
</dbReference>
<gene>
    <name evidence="6" type="ORF">OFUS_LOCUS10859</name>
</gene>
<keyword evidence="5" id="KW-0175">Coiled coil</keyword>
<evidence type="ECO:0000256" key="1">
    <source>
        <dbReference type="ARBA" id="ARBA00008045"/>
    </source>
</evidence>
<evidence type="ECO:0000256" key="5">
    <source>
        <dbReference type="SAM" id="Coils"/>
    </source>
</evidence>
<reference evidence="6" key="1">
    <citation type="submission" date="2022-03" db="EMBL/GenBank/DDBJ databases">
        <authorList>
            <person name="Martin C."/>
        </authorList>
    </citation>
    <scope>NUCLEOTIDE SEQUENCE</scope>
</reference>
<dbReference type="OrthoDB" id="10250441at2759"/>
<dbReference type="InterPro" id="IPR016661">
    <property type="entry name" value="PFDN4"/>
</dbReference>
<comment type="function">
    <text evidence="3 4">Binds specifically to cytosolic chaperonin (c-CPN) and transfers target proteins to it. Binds to nascent polypeptide chain and promotes folding in an environment in which there are many competing pathways for nonnative proteins.</text>
</comment>
<dbReference type="Proteomes" id="UP000749559">
    <property type="component" value="Unassembled WGS sequence"/>
</dbReference>
<accession>A0A8S4NXK9</accession>
<comment type="subunit">
    <text evidence="4">Heterohexamer of two PFD-alpha type and four PFD-beta type subunits.</text>
</comment>
<dbReference type="GO" id="GO:0006457">
    <property type="term" value="P:protein folding"/>
    <property type="evidence" value="ECO:0007669"/>
    <property type="project" value="UniProtKB-UniRule"/>
</dbReference>
<dbReference type="PIRSF" id="PIRSF016477">
    <property type="entry name" value="Prefoldin_subunit_4"/>
    <property type="match status" value="1"/>
</dbReference>
<dbReference type="GO" id="GO:0051082">
    <property type="term" value="F:unfolded protein binding"/>
    <property type="evidence" value="ECO:0007669"/>
    <property type="project" value="InterPro"/>
</dbReference>
<dbReference type="InterPro" id="IPR009053">
    <property type="entry name" value="Prefoldin"/>
</dbReference>
<feature type="coiled-coil region" evidence="5">
    <location>
        <begin position="23"/>
        <end position="50"/>
    </location>
</feature>
<protein>
    <recommendedName>
        <fullName evidence="4">Prefoldin subunit 4</fullName>
    </recommendedName>
</protein>
<dbReference type="SUPFAM" id="SSF46579">
    <property type="entry name" value="Prefoldin"/>
    <property type="match status" value="1"/>
</dbReference>
<evidence type="ECO:0000313" key="6">
    <source>
        <dbReference type="EMBL" id="CAH1784711.1"/>
    </source>
</evidence>
<comment type="caution">
    <text evidence="6">The sequence shown here is derived from an EMBL/GenBank/DDBJ whole genome shotgun (WGS) entry which is preliminary data.</text>
</comment>
<proteinExistence type="inferred from homology"/>
<dbReference type="PANTHER" id="PTHR21100">
    <property type="entry name" value="PREFOLDIN SUBUNIT 4"/>
    <property type="match status" value="1"/>
</dbReference>
<dbReference type="EMBL" id="CAIIXF020000005">
    <property type="protein sequence ID" value="CAH1784711.1"/>
    <property type="molecule type" value="Genomic_DNA"/>
</dbReference>
<name>A0A8S4NXK9_OWEFU</name>
<dbReference type="PANTHER" id="PTHR21100:SF9">
    <property type="entry name" value="PREFOLDIN SUBUNIT 4"/>
    <property type="match status" value="1"/>
</dbReference>
<comment type="similarity">
    <text evidence="1 4">Belongs to the prefoldin subunit beta family.</text>
</comment>
<dbReference type="GO" id="GO:0016272">
    <property type="term" value="C:prefoldin complex"/>
    <property type="evidence" value="ECO:0007669"/>
    <property type="project" value="UniProtKB-UniRule"/>
</dbReference>